<organism evidence="1 2">
    <name type="scientific">Mytilus coruscus</name>
    <name type="common">Sea mussel</name>
    <dbReference type="NCBI Taxonomy" id="42192"/>
    <lineage>
        <taxon>Eukaryota</taxon>
        <taxon>Metazoa</taxon>
        <taxon>Spiralia</taxon>
        <taxon>Lophotrochozoa</taxon>
        <taxon>Mollusca</taxon>
        <taxon>Bivalvia</taxon>
        <taxon>Autobranchia</taxon>
        <taxon>Pteriomorphia</taxon>
        <taxon>Mytilida</taxon>
        <taxon>Mytiloidea</taxon>
        <taxon>Mytilidae</taxon>
        <taxon>Mytilinae</taxon>
        <taxon>Mytilus</taxon>
    </lineage>
</organism>
<protein>
    <recommendedName>
        <fullName evidence="3">Endonuclease/exonuclease/phosphatase domain-containing protein</fullName>
    </recommendedName>
</protein>
<dbReference type="AlphaFoldDB" id="A0A6J8CFR9"/>
<gene>
    <name evidence="1" type="ORF">MCOR_29092</name>
</gene>
<name>A0A6J8CFR9_MYTCO</name>
<dbReference type="Proteomes" id="UP000507470">
    <property type="component" value="Unassembled WGS sequence"/>
</dbReference>
<keyword evidence="2" id="KW-1185">Reference proteome</keyword>
<reference evidence="1 2" key="1">
    <citation type="submission" date="2020-06" db="EMBL/GenBank/DDBJ databases">
        <authorList>
            <person name="Li R."/>
            <person name="Bekaert M."/>
        </authorList>
    </citation>
    <scope>NUCLEOTIDE SEQUENCE [LARGE SCALE GENOMIC DNA]</scope>
    <source>
        <strain evidence="2">wild</strain>
    </source>
</reference>
<dbReference type="EMBL" id="CACVKT020005279">
    <property type="protein sequence ID" value="CAC5394336.1"/>
    <property type="molecule type" value="Genomic_DNA"/>
</dbReference>
<sequence length="161" mass="18421">MYLNDNFKLTDDKCSEYKITCLTSGTYFTDKELILPGKEQISQTQNLFHQVRNKSHKPGAYFTKTSSQHPPPPVAMDHGNEAFDEIENELMSFKKVSDVHTALIGDFNANTGILNDFVLADETLLDLFHLDTDNEIISYMLDYENLKSYNIPLQRVTQCNC</sequence>
<evidence type="ECO:0000313" key="2">
    <source>
        <dbReference type="Proteomes" id="UP000507470"/>
    </source>
</evidence>
<proteinExistence type="predicted"/>
<accession>A0A6J8CFR9</accession>
<evidence type="ECO:0000313" key="1">
    <source>
        <dbReference type="EMBL" id="CAC5394336.1"/>
    </source>
</evidence>
<evidence type="ECO:0008006" key="3">
    <source>
        <dbReference type="Google" id="ProtNLM"/>
    </source>
</evidence>